<feature type="transmembrane region" description="Helical" evidence="10">
    <location>
        <begin position="53"/>
        <end position="74"/>
    </location>
</feature>
<dbReference type="PROSITE" id="PS00211">
    <property type="entry name" value="ABC_TRANSPORTER_1"/>
    <property type="match status" value="1"/>
</dbReference>
<dbReference type="SMART" id="SM00382">
    <property type="entry name" value="AAA"/>
    <property type="match status" value="1"/>
</dbReference>
<evidence type="ECO:0000259" key="11">
    <source>
        <dbReference type="PROSITE" id="PS50893"/>
    </source>
</evidence>
<feature type="transmembrane region" description="Helical" evidence="10">
    <location>
        <begin position="277"/>
        <end position="299"/>
    </location>
</feature>
<dbReference type="PROSITE" id="PS50893">
    <property type="entry name" value="ABC_TRANSPORTER_2"/>
    <property type="match status" value="1"/>
</dbReference>
<dbReference type="Pfam" id="PF00005">
    <property type="entry name" value="ABC_tran"/>
    <property type="match status" value="1"/>
</dbReference>
<dbReference type="Gene3D" id="3.40.50.300">
    <property type="entry name" value="P-loop containing nucleotide triphosphate hydrolases"/>
    <property type="match status" value="1"/>
</dbReference>
<dbReference type="AlphaFoldDB" id="A0A2M7S5T8"/>
<feature type="domain" description="ABC transmembrane type-1" evidence="12">
    <location>
        <begin position="59"/>
        <end position="341"/>
    </location>
</feature>
<keyword evidence="5" id="KW-0547">Nucleotide-binding</keyword>
<keyword evidence="2" id="KW-0813">Transport</keyword>
<dbReference type="InterPro" id="IPR039421">
    <property type="entry name" value="Type_1_exporter"/>
</dbReference>
<dbReference type="EMBL" id="PFMR01000293">
    <property type="protein sequence ID" value="PIZ14917.1"/>
    <property type="molecule type" value="Genomic_DNA"/>
</dbReference>
<name>A0A2M7S5T8_9BACT</name>
<dbReference type="InterPro" id="IPR003439">
    <property type="entry name" value="ABC_transporter-like_ATP-bd"/>
</dbReference>
<dbReference type="InterPro" id="IPR017871">
    <property type="entry name" value="ABC_transporter-like_CS"/>
</dbReference>
<keyword evidence="4 10" id="KW-0812">Transmembrane</keyword>
<keyword evidence="7 10" id="KW-1133">Transmembrane helix</keyword>
<comment type="caution">
    <text evidence="13">The sequence shown here is derived from an EMBL/GenBank/DDBJ whole genome shotgun (WGS) entry which is preliminary data.</text>
</comment>
<evidence type="ECO:0000256" key="9">
    <source>
        <dbReference type="SAM" id="MobiDB-lite"/>
    </source>
</evidence>
<organism evidence="13 14">
    <name type="scientific">Candidatus Desantisbacteria bacterium CG_4_10_14_0_8_um_filter_48_22</name>
    <dbReference type="NCBI Taxonomy" id="1974543"/>
    <lineage>
        <taxon>Bacteria</taxon>
        <taxon>Candidatus Desantisiibacteriota</taxon>
    </lineage>
</organism>
<feature type="transmembrane region" description="Helical" evidence="10">
    <location>
        <begin position="175"/>
        <end position="192"/>
    </location>
</feature>
<dbReference type="SUPFAM" id="SSF90123">
    <property type="entry name" value="ABC transporter transmembrane region"/>
    <property type="match status" value="1"/>
</dbReference>
<comment type="subcellular location">
    <subcellularLocation>
        <location evidence="1">Cell membrane</location>
        <topology evidence="1">Multi-pass membrane protein</topology>
    </subcellularLocation>
</comment>
<evidence type="ECO:0000256" key="7">
    <source>
        <dbReference type="ARBA" id="ARBA00022989"/>
    </source>
</evidence>
<feature type="domain" description="ABC transporter" evidence="11">
    <location>
        <begin position="376"/>
        <end position="610"/>
    </location>
</feature>
<dbReference type="InterPro" id="IPR027417">
    <property type="entry name" value="P-loop_NTPase"/>
</dbReference>
<dbReference type="FunFam" id="1.20.1560.10:FF:000011">
    <property type="entry name" value="Multidrug ABC transporter ATP-binding protein"/>
    <property type="match status" value="1"/>
</dbReference>
<evidence type="ECO:0000256" key="2">
    <source>
        <dbReference type="ARBA" id="ARBA00022448"/>
    </source>
</evidence>
<proteinExistence type="predicted"/>
<dbReference type="Proteomes" id="UP000229307">
    <property type="component" value="Unassembled WGS sequence"/>
</dbReference>
<dbReference type="GO" id="GO:0005524">
    <property type="term" value="F:ATP binding"/>
    <property type="evidence" value="ECO:0007669"/>
    <property type="project" value="UniProtKB-KW"/>
</dbReference>
<evidence type="ECO:0000256" key="4">
    <source>
        <dbReference type="ARBA" id="ARBA00022692"/>
    </source>
</evidence>
<dbReference type="PROSITE" id="PS50929">
    <property type="entry name" value="ABC_TM1F"/>
    <property type="match status" value="1"/>
</dbReference>
<evidence type="ECO:0000259" key="12">
    <source>
        <dbReference type="PROSITE" id="PS50929"/>
    </source>
</evidence>
<evidence type="ECO:0000313" key="14">
    <source>
        <dbReference type="Proteomes" id="UP000229307"/>
    </source>
</evidence>
<evidence type="ECO:0000313" key="13">
    <source>
        <dbReference type="EMBL" id="PIZ14917.1"/>
    </source>
</evidence>
<dbReference type="Pfam" id="PF00664">
    <property type="entry name" value="ABC_membrane"/>
    <property type="match status" value="1"/>
</dbReference>
<dbReference type="CDD" id="cd18778">
    <property type="entry name" value="ABC_6TM_exporter_like"/>
    <property type="match status" value="1"/>
</dbReference>
<gene>
    <name evidence="13" type="ORF">COY52_10715</name>
</gene>
<dbReference type="FunFam" id="3.40.50.300:FF:000287">
    <property type="entry name" value="Multidrug ABC transporter ATP-binding protein"/>
    <property type="match status" value="1"/>
</dbReference>
<evidence type="ECO:0000256" key="6">
    <source>
        <dbReference type="ARBA" id="ARBA00022840"/>
    </source>
</evidence>
<dbReference type="GO" id="GO:0015421">
    <property type="term" value="F:ABC-type oligopeptide transporter activity"/>
    <property type="evidence" value="ECO:0007669"/>
    <property type="project" value="TreeGrafter"/>
</dbReference>
<reference evidence="14" key="1">
    <citation type="submission" date="2017-09" db="EMBL/GenBank/DDBJ databases">
        <title>Depth-based differentiation of microbial function through sediment-hosted aquifers and enrichment of novel symbionts in the deep terrestrial subsurface.</title>
        <authorList>
            <person name="Probst A.J."/>
            <person name="Ladd B."/>
            <person name="Jarett J.K."/>
            <person name="Geller-Mcgrath D.E."/>
            <person name="Sieber C.M.K."/>
            <person name="Emerson J.B."/>
            <person name="Anantharaman K."/>
            <person name="Thomas B.C."/>
            <person name="Malmstrom R."/>
            <person name="Stieglmeier M."/>
            <person name="Klingl A."/>
            <person name="Woyke T."/>
            <person name="Ryan C.M."/>
            <person name="Banfield J.F."/>
        </authorList>
    </citation>
    <scope>NUCLEOTIDE SEQUENCE [LARGE SCALE GENOMIC DNA]</scope>
</reference>
<dbReference type="PANTHER" id="PTHR43394:SF1">
    <property type="entry name" value="ATP-BINDING CASSETTE SUB-FAMILY B MEMBER 10, MITOCHONDRIAL"/>
    <property type="match status" value="1"/>
</dbReference>
<evidence type="ECO:0000256" key="5">
    <source>
        <dbReference type="ARBA" id="ARBA00022741"/>
    </source>
</evidence>
<dbReference type="GO" id="GO:0016887">
    <property type="term" value="F:ATP hydrolysis activity"/>
    <property type="evidence" value="ECO:0007669"/>
    <property type="project" value="InterPro"/>
</dbReference>
<dbReference type="Gene3D" id="1.20.1560.10">
    <property type="entry name" value="ABC transporter type 1, transmembrane domain"/>
    <property type="match status" value="1"/>
</dbReference>
<dbReference type="InterPro" id="IPR011527">
    <property type="entry name" value="ABC1_TM_dom"/>
</dbReference>
<protein>
    <recommendedName>
        <fullName evidence="15">ABC transporter ATP-binding protein</fullName>
    </recommendedName>
</protein>
<keyword evidence="3" id="KW-1003">Cell membrane</keyword>
<evidence type="ECO:0000256" key="1">
    <source>
        <dbReference type="ARBA" id="ARBA00004651"/>
    </source>
</evidence>
<feature type="transmembrane region" description="Helical" evidence="10">
    <location>
        <begin position="94"/>
        <end position="114"/>
    </location>
</feature>
<dbReference type="SUPFAM" id="SSF52540">
    <property type="entry name" value="P-loop containing nucleoside triphosphate hydrolases"/>
    <property type="match status" value="1"/>
</dbReference>
<sequence length="621" mass="68676">MRGAGGPLMGGHGGPGRGPGGPGGRGGFGRFAVDDIPEAKLNYRRLLNYLKPYVWQVTVSLCISAFVTLIGLIPPKLIGIILDRVITKHQLQNFYSLIIYLAVIYVVSNVLGGLKGYIMGRLSQKIIYDMWQDLYRSLQRLSFSFYDNAQTGNLMSRITNDVGAVERVIVDGVDVAIMAVLTFVGITFVLFFTNWKLALIAIVPIPVLAVLIFAVTIIAHKIYQQVRKKMGEISALLQDSLSGIREIKSFGREEYEVGRLSEKSTDYLQTNLQAIKIWSIFSPAIVTTTSIGTVLVLLFGGKMAITDGSMTAGQIVSFLFYLGLFYQPIHQLNQVNHMLQHARAASERIFEVIDAVPEVQEAPGALSLPRPIKGEVVFHKVRFEYKKGVEVLHGVDFEARQSEIIALVGPTGAGKTTIVSLIPRFYDSQEGMISIDGIDVKKLKLKDLRENIGIVMQEPFLFNGTVRENIAYGKLGATLDEIIEVAKLANCHEFIMGLADGYEHQIGERGIRLSVGEKQRVAIARALLKNPPILILDEATSSVDNRTEALIQQAIDHLLRKRTSFVIAHRLSTVLNANKILVVQEGKIVETGTHSELLSLNGVYADLYNTQWRHLEHPAAQ</sequence>
<keyword evidence="8 10" id="KW-0472">Membrane</keyword>
<feature type="transmembrane region" description="Helical" evidence="10">
    <location>
        <begin position="311"/>
        <end position="329"/>
    </location>
</feature>
<feature type="region of interest" description="Disordered" evidence="9">
    <location>
        <begin position="1"/>
        <end position="20"/>
    </location>
</feature>
<dbReference type="InterPro" id="IPR003593">
    <property type="entry name" value="AAA+_ATPase"/>
</dbReference>
<dbReference type="GO" id="GO:0005886">
    <property type="term" value="C:plasma membrane"/>
    <property type="evidence" value="ECO:0007669"/>
    <property type="project" value="UniProtKB-SubCell"/>
</dbReference>
<dbReference type="InterPro" id="IPR036640">
    <property type="entry name" value="ABC1_TM_sf"/>
</dbReference>
<feature type="transmembrane region" description="Helical" evidence="10">
    <location>
        <begin position="198"/>
        <end position="219"/>
    </location>
</feature>
<evidence type="ECO:0000256" key="3">
    <source>
        <dbReference type="ARBA" id="ARBA00022475"/>
    </source>
</evidence>
<dbReference type="PANTHER" id="PTHR43394">
    <property type="entry name" value="ATP-DEPENDENT PERMEASE MDL1, MITOCHONDRIAL"/>
    <property type="match status" value="1"/>
</dbReference>
<keyword evidence="6" id="KW-0067">ATP-binding</keyword>
<accession>A0A2M7S5T8</accession>
<evidence type="ECO:0008006" key="15">
    <source>
        <dbReference type="Google" id="ProtNLM"/>
    </source>
</evidence>
<evidence type="ECO:0000256" key="8">
    <source>
        <dbReference type="ARBA" id="ARBA00023136"/>
    </source>
</evidence>
<evidence type="ECO:0000256" key="10">
    <source>
        <dbReference type="SAM" id="Phobius"/>
    </source>
</evidence>